<evidence type="ECO:0000313" key="2">
    <source>
        <dbReference type="Proteomes" id="UP001163321"/>
    </source>
</evidence>
<dbReference type="Proteomes" id="UP001163321">
    <property type="component" value="Chromosome 12"/>
</dbReference>
<comment type="caution">
    <text evidence="1">The sequence shown here is derived from an EMBL/GenBank/DDBJ whole genome shotgun (WGS) entry which is preliminary data.</text>
</comment>
<keyword evidence="2" id="KW-1185">Reference proteome</keyword>
<sequence>MNYAILEQMRNDYYDFQDLAQVMLLNRILAASDPSEHKTFQKKWTKFMGIKLPSKRDNLAARVAPLLNTSLELYRHSHLGLFHIHTAYLLFAAPALRLPSMQFTLQCEPKIISDRSRQDQLCNLWDDISEYEENRQSHDVRSDDEAVNENVFGEGSIAT</sequence>
<dbReference type="EMBL" id="CM047591">
    <property type="protein sequence ID" value="KAI9918601.1"/>
    <property type="molecule type" value="Genomic_DNA"/>
</dbReference>
<evidence type="ECO:0000313" key="1">
    <source>
        <dbReference type="EMBL" id="KAI9918601.1"/>
    </source>
</evidence>
<gene>
    <name evidence="1" type="ORF">PsorP6_011662</name>
</gene>
<accession>A0ACC0WKP6</accession>
<reference evidence="1 2" key="1">
    <citation type="journal article" date="2022" name="bioRxiv">
        <title>The genome of the oomycete Peronosclerospora sorghi, a cosmopolitan pathogen of maize and sorghum, is inflated with dispersed pseudogenes.</title>
        <authorList>
            <person name="Fletcher K."/>
            <person name="Martin F."/>
            <person name="Isakeit T."/>
            <person name="Cavanaugh K."/>
            <person name="Magill C."/>
            <person name="Michelmore R."/>
        </authorList>
    </citation>
    <scope>NUCLEOTIDE SEQUENCE [LARGE SCALE GENOMIC DNA]</scope>
    <source>
        <strain evidence="1">P6</strain>
    </source>
</reference>
<name>A0ACC0WKP6_9STRA</name>
<proteinExistence type="predicted"/>
<protein>
    <submittedName>
        <fullName evidence="1">Uncharacterized protein</fullName>
    </submittedName>
</protein>
<organism evidence="1 2">
    <name type="scientific">Peronosclerospora sorghi</name>
    <dbReference type="NCBI Taxonomy" id="230839"/>
    <lineage>
        <taxon>Eukaryota</taxon>
        <taxon>Sar</taxon>
        <taxon>Stramenopiles</taxon>
        <taxon>Oomycota</taxon>
        <taxon>Peronosporomycetes</taxon>
        <taxon>Peronosporales</taxon>
        <taxon>Peronosporaceae</taxon>
        <taxon>Peronosclerospora</taxon>
    </lineage>
</organism>